<dbReference type="InterPro" id="IPR050361">
    <property type="entry name" value="MPP/UQCRC_Complex"/>
</dbReference>
<gene>
    <name evidence="2" type="ORF">FNV44_02125</name>
</gene>
<dbReference type="AlphaFoldDB" id="A0A553II39"/>
<dbReference type="Pfam" id="PF00675">
    <property type="entry name" value="Peptidase_M16"/>
    <property type="match status" value="1"/>
</dbReference>
<dbReference type="PANTHER" id="PTHR11851">
    <property type="entry name" value="METALLOPROTEASE"/>
    <property type="match status" value="1"/>
</dbReference>
<organism evidence="2 3">
    <name type="scientific">Acholeplasma laidlawii</name>
    <dbReference type="NCBI Taxonomy" id="2148"/>
    <lineage>
        <taxon>Bacteria</taxon>
        <taxon>Bacillati</taxon>
        <taxon>Mycoplasmatota</taxon>
        <taxon>Mollicutes</taxon>
        <taxon>Acholeplasmatales</taxon>
        <taxon>Acholeplasmataceae</taxon>
        <taxon>Acholeplasma</taxon>
    </lineage>
</organism>
<dbReference type="PANTHER" id="PTHR11851:SF134">
    <property type="entry name" value="ZINC-DEPENDENT PROTEASE"/>
    <property type="match status" value="1"/>
</dbReference>
<accession>A0A553II39</accession>
<feature type="domain" description="Peptidase M16 N-terminal" evidence="1">
    <location>
        <begin position="57"/>
        <end position="166"/>
    </location>
</feature>
<evidence type="ECO:0000313" key="3">
    <source>
        <dbReference type="Proteomes" id="UP000315938"/>
    </source>
</evidence>
<dbReference type="RefSeq" id="WP_064212075.1">
    <property type="nucleotide sequence ID" value="NZ_JACAOE010000001.1"/>
</dbReference>
<dbReference type="InterPro" id="IPR011765">
    <property type="entry name" value="Pept_M16_N"/>
</dbReference>
<reference evidence="2 3" key="1">
    <citation type="submission" date="2019-07" db="EMBL/GenBank/DDBJ databases">
        <title>Genome sequence of Acholeplasma laidlawii strain with increased resistance to erythromycin.</title>
        <authorList>
            <person name="Medvedeva E.S."/>
            <person name="Baranova N.B."/>
            <person name="Siniagina M.N."/>
            <person name="Mouzykantov A."/>
            <person name="Chernova O.A."/>
            <person name="Chernov V.M."/>
        </authorList>
    </citation>
    <scope>NUCLEOTIDE SEQUENCE [LARGE SCALE GENOMIC DNA]</scope>
    <source>
        <strain evidence="2 3">PG8REry</strain>
    </source>
</reference>
<dbReference type="GO" id="GO:0046872">
    <property type="term" value="F:metal ion binding"/>
    <property type="evidence" value="ECO:0007669"/>
    <property type="project" value="InterPro"/>
</dbReference>
<evidence type="ECO:0000313" key="2">
    <source>
        <dbReference type="EMBL" id="TRX99859.1"/>
    </source>
</evidence>
<dbReference type="InterPro" id="IPR011249">
    <property type="entry name" value="Metalloenz_LuxS/M16"/>
</dbReference>
<dbReference type="Proteomes" id="UP000315938">
    <property type="component" value="Unassembled WGS sequence"/>
</dbReference>
<proteinExistence type="predicted"/>
<dbReference type="Gene3D" id="3.30.830.10">
    <property type="entry name" value="Metalloenzyme, LuxS/M16 peptidase-like"/>
    <property type="match status" value="2"/>
</dbReference>
<evidence type="ECO:0000259" key="1">
    <source>
        <dbReference type="Pfam" id="PF00675"/>
    </source>
</evidence>
<protein>
    <submittedName>
        <fullName evidence="2">Insulinase family protein</fullName>
    </submittedName>
</protein>
<dbReference type="SUPFAM" id="SSF63411">
    <property type="entry name" value="LuxS/MPP-like metallohydrolase"/>
    <property type="match status" value="2"/>
</dbReference>
<sequence>MKFNGFNDKPVKFKLKNGLNVELIYAPTLQTYVEYDVPLGSIHTSYKIGNKTYPLKPGIAHFLEHMMYMMKDHDAFEHFHKLGVIANAMTTYRQTTYGVIGHKNMLEATLYLLEMLETTNFTGERVQAEKSIINEEIAMYDDEIDTIVQKKMFDQLIYEHPIKYEITGRKSEISNISAKDLQRVFDHFYTSDKRQLLILGPIDVEQFKHALLNYKSPITATKHPLILDNEEPKNIKSTEEIYHLKMNVGVFNMGIKHILDTKDEKILFKTELYMLFLMRLLYDTSTNFQEHMSDLKLMIDGFNFNLILEDETLIFMMDVESDHSFDLKEHVLEQFFNTDDKDLTKEAFIALKKAYLGHFMMALDDIENRLFLYGKYQLNGISLEEAFTLLDEITYEDILNFKSSITKDMFSFSHFIKNDQNR</sequence>
<name>A0A553II39_ACHLA</name>
<comment type="caution">
    <text evidence="2">The sequence shown here is derived from an EMBL/GenBank/DDBJ whole genome shotgun (WGS) entry which is preliminary data.</text>
</comment>
<dbReference type="EMBL" id="VKID01000001">
    <property type="protein sequence ID" value="TRX99859.1"/>
    <property type="molecule type" value="Genomic_DNA"/>
</dbReference>